<gene>
    <name evidence="2" type="ORF">BDV24DRAFT_71346</name>
</gene>
<evidence type="ECO:0000256" key="1">
    <source>
        <dbReference type="SAM" id="Phobius"/>
    </source>
</evidence>
<keyword evidence="1" id="KW-0812">Transmembrane</keyword>
<protein>
    <submittedName>
        <fullName evidence="2">Uncharacterized protein</fullName>
    </submittedName>
</protein>
<name>A0A5N6Y310_9EURO</name>
<keyword evidence="1" id="KW-1133">Transmembrane helix</keyword>
<evidence type="ECO:0000313" key="2">
    <source>
        <dbReference type="EMBL" id="KAE8339847.1"/>
    </source>
</evidence>
<dbReference type="EMBL" id="ML737153">
    <property type="protein sequence ID" value="KAE8339847.1"/>
    <property type="molecule type" value="Genomic_DNA"/>
</dbReference>
<sequence>MAIRHAKWPISRSEMGSYLSAVWPFSATHFCFLSILGTGMWSLLHPCDDSCRTHDPSCGLVVHRLRLSIGWQTLGWGSGGLLTYSLLIGLGPLIKLSWLSGFCFPFLLLAGEWRREGFWWFCWD</sequence>
<feature type="transmembrane region" description="Helical" evidence="1">
    <location>
        <begin position="21"/>
        <end position="44"/>
    </location>
</feature>
<reference evidence="2" key="1">
    <citation type="submission" date="2019-04" db="EMBL/GenBank/DDBJ databases">
        <title>Friends and foes A comparative genomics study of 23 Aspergillus species from section Flavi.</title>
        <authorList>
            <consortium name="DOE Joint Genome Institute"/>
            <person name="Kjaerbolling I."/>
            <person name="Vesth T."/>
            <person name="Frisvad J.C."/>
            <person name="Nybo J.L."/>
            <person name="Theobald S."/>
            <person name="Kildgaard S."/>
            <person name="Isbrandt T."/>
            <person name="Kuo A."/>
            <person name="Sato A."/>
            <person name="Lyhne E.K."/>
            <person name="Kogle M.E."/>
            <person name="Wiebenga A."/>
            <person name="Kun R.S."/>
            <person name="Lubbers R.J."/>
            <person name="Makela M.R."/>
            <person name="Barry K."/>
            <person name="Chovatia M."/>
            <person name="Clum A."/>
            <person name="Daum C."/>
            <person name="Haridas S."/>
            <person name="He G."/>
            <person name="LaButti K."/>
            <person name="Lipzen A."/>
            <person name="Mondo S."/>
            <person name="Riley R."/>
            <person name="Salamov A."/>
            <person name="Simmons B.A."/>
            <person name="Magnuson J.K."/>
            <person name="Henrissat B."/>
            <person name="Mortensen U.H."/>
            <person name="Larsen T.O."/>
            <person name="Devries R.P."/>
            <person name="Grigoriev I.V."/>
            <person name="Machida M."/>
            <person name="Baker S.E."/>
            <person name="Andersen M.R."/>
        </authorList>
    </citation>
    <scope>NUCLEOTIDE SEQUENCE</scope>
    <source>
        <strain evidence="2">CBS 117612</strain>
    </source>
</reference>
<keyword evidence="1" id="KW-0472">Membrane</keyword>
<dbReference type="AlphaFoldDB" id="A0A5N6Y310"/>
<dbReference type="Proteomes" id="UP000325558">
    <property type="component" value="Unassembled WGS sequence"/>
</dbReference>
<organism evidence="2">
    <name type="scientific">Aspergillus arachidicola</name>
    <dbReference type="NCBI Taxonomy" id="656916"/>
    <lineage>
        <taxon>Eukaryota</taxon>
        <taxon>Fungi</taxon>
        <taxon>Dikarya</taxon>
        <taxon>Ascomycota</taxon>
        <taxon>Pezizomycotina</taxon>
        <taxon>Eurotiomycetes</taxon>
        <taxon>Eurotiomycetidae</taxon>
        <taxon>Eurotiales</taxon>
        <taxon>Aspergillaceae</taxon>
        <taxon>Aspergillus</taxon>
        <taxon>Aspergillus subgen. Circumdati</taxon>
    </lineage>
</organism>
<proteinExistence type="predicted"/>
<feature type="transmembrane region" description="Helical" evidence="1">
    <location>
        <begin position="81"/>
        <end position="109"/>
    </location>
</feature>
<accession>A0A5N6Y310</accession>